<reference evidence="2" key="1">
    <citation type="submission" date="2020-03" db="EMBL/GenBank/DDBJ databases">
        <title>The deep terrestrial virosphere.</title>
        <authorList>
            <person name="Holmfeldt K."/>
            <person name="Nilsson E."/>
            <person name="Simone D."/>
            <person name="Lopez-Fernandez M."/>
            <person name="Wu X."/>
            <person name="de Brujin I."/>
            <person name="Lundin D."/>
            <person name="Andersson A."/>
            <person name="Bertilsson S."/>
            <person name="Dopson M."/>
        </authorList>
    </citation>
    <scope>NUCLEOTIDE SEQUENCE</scope>
    <source>
        <strain evidence="2">MM415B01664</strain>
    </source>
</reference>
<name>A0A6M3IIU6_9ZZZZ</name>
<sequence>MENEFKEKMKQTKESEKELLGASDGEKIEEILTGQKIIKLAAFPTLAFIFPGVGTVLEGDRIVAEYKAQQLRRGKLLTKAQLKAIYGRPTEVEVEGVKVIVGSGVWTAVEENDIELLPMQIKEKNLVFEDLRERYQKIEIEILGLSNSKKDKNRKDKIEAEKIKLSKDADIVFSEVIELRRKLLLLQIKHLELFVTSLEERAEFEKISYYIPKCVFKVLPDGSMVPFWSSNEDMGSAAFAATQIISLFNLFIRGYDVDAFFTGGLLEK</sequence>
<evidence type="ECO:0000313" key="2">
    <source>
        <dbReference type="EMBL" id="QJA57313.1"/>
    </source>
</evidence>
<protein>
    <submittedName>
        <fullName evidence="2">Uncharacterized protein</fullName>
    </submittedName>
</protein>
<evidence type="ECO:0000256" key="1">
    <source>
        <dbReference type="SAM" id="Coils"/>
    </source>
</evidence>
<dbReference type="AlphaFoldDB" id="A0A6M3IIU6"/>
<proteinExistence type="predicted"/>
<feature type="coiled-coil region" evidence="1">
    <location>
        <begin position="121"/>
        <end position="148"/>
    </location>
</feature>
<gene>
    <name evidence="2" type="ORF">MM415B01664_0015</name>
</gene>
<dbReference type="EMBL" id="MT141266">
    <property type="protein sequence ID" value="QJA57313.1"/>
    <property type="molecule type" value="Genomic_DNA"/>
</dbReference>
<organism evidence="2">
    <name type="scientific">viral metagenome</name>
    <dbReference type="NCBI Taxonomy" id="1070528"/>
    <lineage>
        <taxon>unclassified sequences</taxon>
        <taxon>metagenomes</taxon>
        <taxon>organismal metagenomes</taxon>
    </lineage>
</organism>
<keyword evidence="1" id="KW-0175">Coiled coil</keyword>
<accession>A0A6M3IIU6</accession>